<organism evidence="1 2">
    <name type="scientific">Burkholderia multivorans CGD2</name>
    <dbReference type="NCBI Taxonomy" id="513052"/>
    <lineage>
        <taxon>Bacteria</taxon>
        <taxon>Pseudomonadati</taxon>
        <taxon>Pseudomonadota</taxon>
        <taxon>Betaproteobacteria</taxon>
        <taxon>Burkholderiales</taxon>
        <taxon>Burkholderiaceae</taxon>
        <taxon>Burkholderia</taxon>
        <taxon>Burkholderia cepacia complex</taxon>
    </lineage>
</organism>
<dbReference type="Proteomes" id="UP000004535">
    <property type="component" value="Unassembled WGS sequence"/>
</dbReference>
<dbReference type="AlphaFoldDB" id="B9BJU7"/>
<evidence type="ECO:0000313" key="2">
    <source>
        <dbReference type="Proteomes" id="UP000004535"/>
    </source>
</evidence>
<proteinExistence type="predicted"/>
<comment type="caution">
    <text evidence="1">The sequence shown here is derived from an EMBL/GenBank/DDBJ whole genome shotgun (WGS) entry which is preliminary data.</text>
</comment>
<reference evidence="1 2" key="1">
    <citation type="journal article" date="2012" name="J. Bacteriol.">
        <title>Draft Genome Sequence Determination for Cystic Fibrosis and Chronic Granulomatous Disease Burkholderia multivorans Isolates.</title>
        <authorList>
            <person name="Varga J.J."/>
            <person name="Losada L."/>
            <person name="Zelazny A.M."/>
            <person name="Brinkac L."/>
            <person name="Harkins D."/>
            <person name="Radune D."/>
            <person name="Hostetler J."/>
            <person name="Sampaio E.P."/>
            <person name="Ronning C.M."/>
            <person name="Nierman W.C."/>
            <person name="Greenberg D.E."/>
            <person name="Holland S.M."/>
            <person name="Goldberg J.B."/>
        </authorList>
    </citation>
    <scope>NUCLEOTIDE SEQUENCE [LARGE SCALE GENOMIC DNA]</scope>
    <source>
        <strain evidence="1 2">CGD2</strain>
    </source>
</reference>
<gene>
    <name evidence="1" type="ORF">BURMUCGD2_5354</name>
</gene>
<accession>B9BJU7</accession>
<evidence type="ECO:0000313" key="1">
    <source>
        <dbReference type="EMBL" id="EEE08214.1"/>
    </source>
</evidence>
<sequence>MLSGFTSIDARFLIMARGVQPRIGRLFPAVRADEFGPNAIV</sequence>
<protein>
    <submittedName>
        <fullName evidence="1">Uncharacterized protein</fullName>
    </submittedName>
</protein>
<name>B9BJU7_9BURK</name>
<dbReference type="EMBL" id="ACFC01000002">
    <property type="protein sequence ID" value="EEE08214.1"/>
    <property type="molecule type" value="Genomic_DNA"/>
</dbReference>